<comment type="caution">
    <text evidence="2">The sequence shown here is derived from an EMBL/GenBank/DDBJ whole genome shotgun (WGS) entry which is preliminary data.</text>
</comment>
<evidence type="ECO:0000313" key="3">
    <source>
        <dbReference type="Proteomes" id="UP000789901"/>
    </source>
</evidence>
<accession>A0ABN7XI62</accession>
<gene>
    <name evidence="2" type="ORF">GMARGA_LOCUS42455</name>
</gene>
<feature type="transmembrane region" description="Helical" evidence="1">
    <location>
        <begin position="14"/>
        <end position="34"/>
    </location>
</feature>
<keyword evidence="1" id="KW-1133">Transmembrane helix</keyword>
<proteinExistence type="predicted"/>
<keyword evidence="1" id="KW-0812">Transmembrane</keyword>
<dbReference type="EMBL" id="CAJVQB010127047">
    <property type="protein sequence ID" value="CAG8853634.1"/>
    <property type="molecule type" value="Genomic_DNA"/>
</dbReference>
<evidence type="ECO:0000313" key="2">
    <source>
        <dbReference type="EMBL" id="CAG8853634.1"/>
    </source>
</evidence>
<reference evidence="2 3" key="1">
    <citation type="submission" date="2021-06" db="EMBL/GenBank/DDBJ databases">
        <authorList>
            <person name="Kallberg Y."/>
            <person name="Tangrot J."/>
            <person name="Rosling A."/>
        </authorList>
    </citation>
    <scope>NUCLEOTIDE SEQUENCE [LARGE SCALE GENOMIC DNA]</scope>
    <source>
        <strain evidence="2 3">120-4 pot B 10/14</strain>
    </source>
</reference>
<keyword evidence="1" id="KW-0472">Membrane</keyword>
<protein>
    <submittedName>
        <fullName evidence="2">16007_t:CDS:1</fullName>
    </submittedName>
</protein>
<organism evidence="2 3">
    <name type="scientific">Gigaspora margarita</name>
    <dbReference type="NCBI Taxonomy" id="4874"/>
    <lineage>
        <taxon>Eukaryota</taxon>
        <taxon>Fungi</taxon>
        <taxon>Fungi incertae sedis</taxon>
        <taxon>Mucoromycota</taxon>
        <taxon>Glomeromycotina</taxon>
        <taxon>Glomeromycetes</taxon>
        <taxon>Diversisporales</taxon>
        <taxon>Gigasporaceae</taxon>
        <taxon>Gigaspora</taxon>
    </lineage>
</organism>
<sequence>ARRAQCSIITKHDYWYLIVEIVICNQLLVATAVIDKFQIAMSKCC</sequence>
<keyword evidence="3" id="KW-1185">Reference proteome</keyword>
<name>A0ABN7XI62_GIGMA</name>
<evidence type="ECO:0000256" key="1">
    <source>
        <dbReference type="SAM" id="Phobius"/>
    </source>
</evidence>
<feature type="non-terminal residue" evidence="2">
    <location>
        <position position="1"/>
    </location>
</feature>
<dbReference type="Proteomes" id="UP000789901">
    <property type="component" value="Unassembled WGS sequence"/>
</dbReference>
<feature type="non-terminal residue" evidence="2">
    <location>
        <position position="45"/>
    </location>
</feature>